<dbReference type="AlphaFoldDB" id="A0A9P8L631"/>
<sequence length="472" mass="52238">MISFFSKNRIPSTRDAQDPTRRTHHHSRSGAPPEDPDHTTRHYHRSHSRNSSADATIGSPRSPRYIQQTVEATTNQPLQTHYISKVGEGRYIPPQPPHGRITRHPALGDTDSVASLETVTDFYDPPSLEDLRHYQREQKRTEYPMGTLSSRPRPPSANAAAPRSPASSYRTTITVQAPEKWVPQPPPRRQHQPRSGEKPGTRPPPTHRQDTRSGGTRKERTPLAPPRGHHRTHSGVSEESAPQSPPRRHHHRQDSIRSMTYDPISFAQVIAEGPRAATMPSPIASPRWRAPRPVGYGSPPSPSSPQWAADRFPPPHPYNATQDGLCWCQHTPCCPVAHTGYGSPPPQYSYPASPSPPPPSPATYYPQTAPARAPTPQQQPRQYSYNPRANPAYQPPPTDGFPRPTPRGESPRQAEADAGLRRRASRSWESLAREEWRGEGPGAATGRSGRPSGKSGMPAGRNRNGRPTGGEW</sequence>
<feature type="compositionally biased region" description="Low complexity" evidence="1">
    <location>
        <begin position="156"/>
        <end position="168"/>
    </location>
</feature>
<feature type="compositionally biased region" description="Pro residues" evidence="1">
    <location>
        <begin position="393"/>
        <end position="405"/>
    </location>
</feature>
<comment type="caution">
    <text evidence="2">The sequence shown here is derived from an EMBL/GenBank/DDBJ whole genome shotgun (WGS) entry which is preliminary data.</text>
</comment>
<feature type="compositionally biased region" description="Basic and acidic residues" evidence="1">
    <location>
        <begin position="207"/>
        <end position="221"/>
    </location>
</feature>
<feature type="compositionally biased region" description="Low complexity" evidence="1">
    <location>
        <begin position="362"/>
        <end position="383"/>
    </location>
</feature>
<keyword evidence="3" id="KW-1185">Reference proteome</keyword>
<dbReference type="EMBL" id="JAGHQL010000005">
    <property type="protein sequence ID" value="KAH0545489.1"/>
    <property type="molecule type" value="Genomic_DNA"/>
</dbReference>
<feature type="region of interest" description="Disordered" evidence="1">
    <location>
        <begin position="1"/>
        <end position="61"/>
    </location>
</feature>
<feature type="region of interest" description="Disordered" evidence="1">
    <location>
        <begin position="139"/>
        <end position="259"/>
    </location>
</feature>
<name>A0A9P8L631_9PEZI</name>
<evidence type="ECO:0000313" key="3">
    <source>
        <dbReference type="Proteomes" id="UP000698800"/>
    </source>
</evidence>
<organism evidence="2 3">
    <name type="scientific">Glutinoglossum americanum</name>
    <dbReference type="NCBI Taxonomy" id="1670608"/>
    <lineage>
        <taxon>Eukaryota</taxon>
        <taxon>Fungi</taxon>
        <taxon>Dikarya</taxon>
        <taxon>Ascomycota</taxon>
        <taxon>Pezizomycotina</taxon>
        <taxon>Geoglossomycetes</taxon>
        <taxon>Geoglossales</taxon>
        <taxon>Geoglossaceae</taxon>
        <taxon>Glutinoglossum</taxon>
    </lineage>
</organism>
<feature type="compositionally biased region" description="Pro residues" evidence="1">
    <location>
        <begin position="344"/>
        <end position="361"/>
    </location>
</feature>
<evidence type="ECO:0000313" key="2">
    <source>
        <dbReference type="EMBL" id="KAH0545489.1"/>
    </source>
</evidence>
<protein>
    <submittedName>
        <fullName evidence="2">Uncharacterized protein</fullName>
    </submittedName>
</protein>
<dbReference type="Proteomes" id="UP000698800">
    <property type="component" value="Unassembled WGS sequence"/>
</dbReference>
<feature type="region of interest" description="Disordered" evidence="1">
    <location>
        <begin position="344"/>
        <end position="472"/>
    </location>
</feature>
<gene>
    <name evidence="2" type="ORF">FGG08_000490</name>
</gene>
<feature type="compositionally biased region" description="Basic and acidic residues" evidence="1">
    <location>
        <begin position="409"/>
        <end position="420"/>
    </location>
</feature>
<accession>A0A9P8L631</accession>
<feature type="region of interest" description="Disordered" evidence="1">
    <location>
        <begin position="88"/>
        <end position="107"/>
    </location>
</feature>
<reference evidence="2" key="1">
    <citation type="submission" date="2021-03" db="EMBL/GenBank/DDBJ databases">
        <title>Comparative genomics and phylogenomic investigation of the class Geoglossomycetes provide insights into ecological specialization and systematics.</title>
        <authorList>
            <person name="Melie T."/>
            <person name="Pirro S."/>
            <person name="Miller A.N."/>
            <person name="Quandt A."/>
        </authorList>
    </citation>
    <scope>NUCLEOTIDE SEQUENCE</scope>
    <source>
        <strain evidence="2">GBOQ0MN5Z8</strain>
    </source>
</reference>
<feature type="region of interest" description="Disordered" evidence="1">
    <location>
        <begin position="277"/>
        <end position="316"/>
    </location>
</feature>
<feature type="compositionally biased region" description="Polar residues" evidence="1">
    <location>
        <begin position="1"/>
        <end position="11"/>
    </location>
</feature>
<evidence type="ECO:0000256" key="1">
    <source>
        <dbReference type="SAM" id="MobiDB-lite"/>
    </source>
</evidence>
<proteinExistence type="predicted"/>